<evidence type="ECO:0008006" key="5">
    <source>
        <dbReference type="Google" id="ProtNLM"/>
    </source>
</evidence>
<keyword evidence="4" id="KW-1185">Reference proteome</keyword>
<dbReference type="InterPro" id="IPR012291">
    <property type="entry name" value="CBM2_carb-bd_dom_sf"/>
</dbReference>
<feature type="compositionally biased region" description="Pro residues" evidence="1">
    <location>
        <begin position="109"/>
        <end position="125"/>
    </location>
</feature>
<evidence type="ECO:0000313" key="3">
    <source>
        <dbReference type="EMBL" id="GIH01073.1"/>
    </source>
</evidence>
<dbReference type="RefSeq" id="WP_203862368.1">
    <property type="nucleotide sequence ID" value="NZ_BAAAZQ010000018.1"/>
</dbReference>
<dbReference type="Gene3D" id="2.60.40.290">
    <property type="match status" value="1"/>
</dbReference>
<name>A0ABQ4F2E1_9ACTN</name>
<dbReference type="EMBL" id="BONX01000064">
    <property type="protein sequence ID" value="GIH01073.1"/>
    <property type="molecule type" value="Genomic_DNA"/>
</dbReference>
<comment type="caution">
    <text evidence="3">The sequence shown here is derived from an EMBL/GenBank/DDBJ whole genome shotgun (WGS) entry which is preliminary data.</text>
</comment>
<keyword evidence="2" id="KW-0472">Membrane</keyword>
<proteinExistence type="predicted"/>
<feature type="transmembrane region" description="Helical" evidence="2">
    <location>
        <begin position="12"/>
        <end position="39"/>
    </location>
</feature>
<protein>
    <recommendedName>
        <fullName evidence="5">Cellulose-binding protein</fullName>
    </recommendedName>
</protein>
<organism evidence="3 4">
    <name type="scientific">Plantactinospora mayteni</name>
    <dbReference type="NCBI Taxonomy" id="566021"/>
    <lineage>
        <taxon>Bacteria</taxon>
        <taxon>Bacillati</taxon>
        <taxon>Actinomycetota</taxon>
        <taxon>Actinomycetes</taxon>
        <taxon>Micromonosporales</taxon>
        <taxon>Micromonosporaceae</taxon>
        <taxon>Plantactinospora</taxon>
    </lineage>
</organism>
<gene>
    <name evidence="3" type="ORF">Pma05_76450</name>
</gene>
<feature type="compositionally biased region" description="Pro residues" evidence="1">
    <location>
        <begin position="74"/>
        <end position="83"/>
    </location>
</feature>
<keyword evidence="2" id="KW-1133">Transmembrane helix</keyword>
<dbReference type="Proteomes" id="UP000621500">
    <property type="component" value="Unassembled WGS sequence"/>
</dbReference>
<reference evidence="3 4" key="1">
    <citation type="submission" date="2021-01" db="EMBL/GenBank/DDBJ databases">
        <title>Whole genome shotgun sequence of Plantactinospora mayteni NBRC 109088.</title>
        <authorList>
            <person name="Komaki H."/>
            <person name="Tamura T."/>
        </authorList>
    </citation>
    <scope>NUCLEOTIDE SEQUENCE [LARGE SCALE GENOMIC DNA]</scope>
    <source>
        <strain evidence="3 4">NBRC 109088</strain>
    </source>
</reference>
<sequence length="231" mass="24843">MSTPEPTRPRLLAAAPWIVVLAGVLVMTVIFVFATGYLARDRRTSGAPETAWPFAPGATPSPVASDTDPASPGGSPPAGPRTPTPTSARPNGGDKPAASRAAPPRTTTTPPPARPTTAAPKPPDPLTGRYRVLADYRDSFIAEVLVRNDAGSAQSWTVELRFRNEVHDLRAFWVESAPRPSVDRDNGRWIFRSGTPLSNGRSDPLRFHFARWGDGEQPISCTVNGRACEIR</sequence>
<evidence type="ECO:0000313" key="4">
    <source>
        <dbReference type="Proteomes" id="UP000621500"/>
    </source>
</evidence>
<feature type="compositionally biased region" description="Low complexity" evidence="1">
    <location>
        <begin position="84"/>
        <end position="108"/>
    </location>
</feature>
<keyword evidence="2" id="KW-0812">Transmembrane</keyword>
<evidence type="ECO:0000256" key="2">
    <source>
        <dbReference type="SAM" id="Phobius"/>
    </source>
</evidence>
<accession>A0ABQ4F2E1</accession>
<evidence type="ECO:0000256" key="1">
    <source>
        <dbReference type="SAM" id="MobiDB-lite"/>
    </source>
</evidence>
<feature type="region of interest" description="Disordered" evidence="1">
    <location>
        <begin position="47"/>
        <end position="129"/>
    </location>
</feature>